<sequence length="201" mass="23694">MGKGTPGKPKTVRLSQDELRELCQKAVEDGVSKYITLQNQKKKQEWRGLLFRTKKLLENYTKLKDYAEQAVVTLEQAEEVDETLVNMDVLTKFKLFEDDKTLHRQLRGVNAVKFIMAHVDRMLEVYKNNCLNSSQEVMHRRWFVIEYMYLEREDAKKTTKEIAEIYQTDLSNIQKDAKEARNDLTTLFFGLDAMVLYEIRD</sequence>
<evidence type="ECO:0000313" key="2">
    <source>
        <dbReference type="Proteomes" id="UP000265643"/>
    </source>
</evidence>
<reference evidence="2" key="1">
    <citation type="submission" date="2018-09" db="EMBL/GenBank/DDBJ databases">
        <title>Draft Genome Sequence of Mediterraneibacter sp. KCTC 15684.</title>
        <authorList>
            <person name="Kim J.S."/>
            <person name="Han K.I."/>
            <person name="Suh M.K."/>
            <person name="Lee K.C."/>
            <person name="Eom M.K."/>
            <person name="Lee J.H."/>
            <person name="Park S.H."/>
            <person name="Kang S.W."/>
            <person name="Park J.E."/>
            <person name="Oh B.S."/>
            <person name="Yu S.Y."/>
            <person name="Choi S.H."/>
            <person name="Lee D.H."/>
            <person name="Yoon H."/>
            <person name="Kim B."/>
            <person name="Yang S.J."/>
            <person name="Lee J.S."/>
        </authorList>
    </citation>
    <scope>NUCLEOTIDE SEQUENCE [LARGE SCALE GENOMIC DNA]</scope>
    <source>
        <strain evidence="2">KCTC 15684</strain>
    </source>
</reference>
<dbReference type="RefSeq" id="WP_119298658.1">
    <property type="nucleotide sequence ID" value="NZ_BHGK01000001.1"/>
</dbReference>
<dbReference type="Proteomes" id="UP000265643">
    <property type="component" value="Unassembled WGS sequence"/>
</dbReference>
<gene>
    <name evidence="1" type="ORF">KGMB01110_24700</name>
</gene>
<evidence type="ECO:0000313" key="1">
    <source>
        <dbReference type="EMBL" id="GCA68034.1"/>
    </source>
</evidence>
<protein>
    <submittedName>
        <fullName evidence="1">Uncharacterized protein</fullName>
    </submittedName>
</protein>
<organism evidence="1 2">
    <name type="scientific">Mediterraneibacter butyricigenes</name>
    <dbReference type="NCBI Taxonomy" id="2316025"/>
    <lineage>
        <taxon>Bacteria</taxon>
        <taxon>Bacillati</taxon>
        <taxon>Bacillota</taxon>
        <taxon>Clostridia</taxon>
        <taxon>Lachnospirales</taxon>
        <taxon>Lachnospiraceae</taxon>
        <taxon>Mediterraneibacter</taxon>
    </lineage>
</organism>
<dbReference type="EMBL" id="BHGK01000001">
    <property type="protein sequence ID" value="GCA68034.1"/>
    <property type="molecule type" value="Genomic_DNA"/>
</dbReference>
<name>A0A391P1X3_9FIRM</name>
<keyword evidence="2" id="KW-1185">Reference proteome</keyword>
<accession>A0A391P1X3</accession>
<comment type="caution">
    <text evidence="1">The sequence shown here is derived from an EMBL/GenBank/DDBJ whole genome shotgun (WGS) entry which is preliminary data.</text>
</comment>
<dbReference type="AlphaFoldDB" id="A0A391P1X3"/>
<proteinExistence type="predicted"/>